<dbReference type="Proteomes" id="UP000652219">
    <property type="component" value="Unassembled WGS sequence"/>
</dbReference>
<keyword evidence="2" id="KW-1185">Reference proteome</keyword>
<name>A0A8H6JC77_9PEZI</name>
<organism evidence="1 2">
    <name type="scientific">Colletotrichum sojae</name>
    <dbReference type="NCBI Taxonomy" id="2175907"/>
    <lineage>
        <taxon>Eukaryota</taxon>
        <taxon>Fungi</taxon>
        <taxon>Dikarya</taxon>
        <taxon>Ascomycota</taxon>
        <taxon>Pezizomycotina</taxon>
        <taxon>Sordariomycetes</taxon>
        <taxon>Hypocreomycetidae</taxon>
        <taxon>Glomerellales</taxon>
        <taxon>Glomerellaceae</taxon>
        <taxon>Colletotrichum</taxon>
        <taxon>Colletotrichum orchidearum species complex</taxon>
    </lineage>
</organism>
<protein>
    <submittedName>
        <fullName evidence="1">Uncharacterized protein</fullName>
    </submittedName>
</protein>
<gene>
    <name evidence="1" type="ORF">CSOJ01_06343</name>
</gene>
<evidence type="ECO:0000313" key="2">
    <source>
        <dbReference type="Proteomes" id="UP000652219"/>
    </source>
</evidence>
<dbReference type="EMBL" id="WIGN01000087">
    <property type="protein sequence ID" value="KAF6810402.1"/>
    <property type="molecule type" value="Genomic_DNA"/>
</dbReference>
<reference evidence="1 2" key="1">
    <citation type="journal article" date="2020" name="Phytopathology">
        <title>Genome Sequence Resources of Colletotrichum truncatum, C. plurivorum, C. musicola, and C. sojae: Four Species Pathogenic to Soybean (Glycine max).</title>
        <authorList>
            <person name="Rogerio F."/>
            <person name="Boufleur T.R."/>
            <person name="Ciampi-Guillardi M."/>
            <person name="Sukno S.A."/>
            <person name="Thon M.R."/>
            <person name="Massola Junior N.S."/>
            <person name="Baroncelli R."/>
        </authorList>
    </citation>
    <scope>NUCLEOTIDE SEQUENCE [LARGE SCALE GENOMIC DNA]</scope>
    <source>
        <strain evidence="1 2">LFN0009</strain>
    </source>
</reference>
<dbReference type="PANTHER" id="PTHR10039">
    <property type="entry name" value="AMELOGENIN"/>
    <property type="match status" value="1"/>
</dbReference>
<accession>A0A8H6JC77</accession>
<proteinExistence type="predicted"/>
<dbReference type="PANTHER" id="PTHR10039:SF5">
    <property type="entry name" value="NACHT DOMAIN-CONTAINING PROTEIN"/>
    <property type="match status" value="1"/>
</dbReference>
<comment type="caution">
    <text evidence="1">The sequence shown here is derived from an EMBL/GenBank/DDBJ whole genome shotgun (WGS) entry which is preliminary data.</text>
</comment>
<evidence type="ECO:0000313" key="1">
    <source>
        <dbReference type="EMBL" id="KAF6810402.1"/>
    </source>
</evidence>
<dbReference type="AlphaFoldDB" id="A0A8H6JC77"/>
<sequence length="236" mass="27295">MLGSDLRQWTSVALEEAFLVLAQSAGDNNFKLCLSVDGLDEFDGDYDWLIDLFMKAISFRNDKACLSSHPWVAFEEAFQKEPSLRLQDLTFLDIVAYITSSLTANYGYRVSEHREPVFTMDLRVKIARKSAGVFLWVALVVRSLLAGLPNHDRVEDLQRRVDELPVDLEEFYQRIFDSIEPRYRELSSQLFLLAEALRGRLTVLDFPFWMKRNRRPSSVHCITDLALGRTRQTRPV</sequence>